<dbReference type="OrthoDB" id="431150at2759"/>
<dbReference type="STRING" id="35608.A0A2U1P1K0"/>
<organism evidence="2 3">
    <name type="scientific">Artemisia annua</name>
    <name type="common">Sweet wormwood</name>
    <dbReference type="NCBI Taxonomy" id="35608"/>
    <lineage>
        <taxon>Eukaryota</taxon>
        <taxon>Viridiplantae</taxon>
        <taxon>Streptophyta</taxon>
        <taxon>Embryophyta</taxon>
        <taxon>Tracheophyta</taxon>
        <taxon>Spermatophyta</taxon>
        <taxon>Magnoliopsida</taxon>
        <taxon>eudicotyledons</taxon>
        <taxon>Gunneridae</taxon>
        <taxon>Pentapetalae</taxon>
        <taxon>asterids</taxon>
        <taxon>campanulids</taxon>
        <taxon>Asterales</taxon>
        <taxon>Asteraceae</taxon>
        <taxon>Asteroideae</taxon>
        <taxon>Anthemideae</taxon>
        <taxon>Artemisiinae</taxon>
        <taxon>Artemisia</taxon>
    </lineage>
</organism>
<comment type="caution">
    <text evidence="2">The sequence shown here is derived from an EMBL/GenBank/DDBJ whole genome shotgun (WGS) entry which is preliminary data.</text>
</comment>
<dbReference type="GO" id="GO:0045338">
    <property type="term" value="P:farnesyl diphosphate metabolic process"/>
    <property type="evidence" value="ECO:0007669"/>
    <property type="project" value="InterPro"/>
</dbReference>
<dbReference type="AlphaFoldDB" id="A0A2U1P1K0"/>
<accession>A0A2U1P1K0</accession>
<dbReference type="PANTHER" id="PTHR11626:SF2">
    <property type="entry name" value="SQUALENE SYNTHASE"/>
    <property type="match status" value="1"/>
</dbReference>
<evidence type="ECO:0000313" key="3">
    <source>
        <dbReference type="Proteomes" id="UP000245207"/>
    </source>
</evidence>
<name>A0A2U1P1K0_ARTAN</name>
<dbReference type="EMBL" id="PKPP01001829">
    <property type="protein sequence ID" value="PWA79636.1"/>
    <property type="molecule type" value="Genomic_DNA"/>
</dbReference>
<reference evidence="2 3" key="1">
    <citation type="journal article" date="2018" name="Mol. Plant">
        <title>The genome of Artemisia annua provides insight into the evolution of Asteraceae family and artemisinin biosynthesis.</title>
        <authorList>
            <person name="Shen Q."/>
            <person name="Zhang L."/>
            <person name="Liao Z."/>
            <person name="Wang S."/>
            <person name="Yan T."/>
            <person name="Shi P."/>
            <person name="Liu M."/>
            <person name="Fu X."/>
            <person name="Pan Q."/>
            <person name="Wang Y."/>
            <person name="Lv Z."/>
            <person name="Lu X."/>
            <person name="Zhang F."/>
            <person name="Jiang W."/>
            <person name="Ma Y."/>
            <person name="Chen M."/>
            <person name="Hao X."/>
            <person name="Li L."/>
            <person name="Tang Y."/>
            <person name="Lv G."/>
            <person name="Zhou Y."/>
            <person name="Sun X."/>
            <person name="Brodelius P.E."/>
            <person name="Rose J.K.C."/>
            <person name="Tang K."/>
        </authorList>
    </citation>
    <scope>NUCLEOTIDE SEQUENCE [LARGE SCALE GENOMIC DNA]</scope>
    <source>
        <strain evidence="3">cv. Huhao1</strain>
        <tissue evidence="2">Leaf</tissue>
    </source>
</reference>
<dbReference type="Gene3D" id="1.10.600.10">
    <property type="entry name" value="Farnesyl Diphosphate Synthase"/>
    <property type="match status" value="1"/>
</dbReference>
<evidence type="ECO:0000313" key="2">
    <source>
        <dbReference type="EMBL" id="PWA79636.1"/>
    </source>
</evidence>
<dbReference type="GO" id="GO:0005789">
    <property type="term" value="C:endoplasmic reticulum membrane"/>
    <property type="evidence" value="ECO:0007669"/>
    <property type="project" value="TreeGrafter"/>
</dbReference>
<dbReference type="SUPFAM" id="SSF48576">
    <property type="entry name" value="Terpenoid synthases"/>
    <property type="match status" value="1"/>
</dbReference>
<protein>
    <submittedName>
        <fullName evidence="2">Squalene synthase</fullName>
    </submittedName>
</protein>
<gene>
    <name evidence="2" type="ORF">CTI12_AA203560</name>
</gene>
<dbReference type="PROSITE" id="PS01044">
    <property type="entry name" value="SQUALEN_PHYTOEN_SYN_1"/>
    <property type="match status" value="1"/>
</dbReference>
<sequence>MKLRVTWMSKYGITQRFDYGTIPGNQTNAKKEPRFYFGYQEAIEDITMKTGAGMEKFICKELHTVDNVKDYDDYCHYVAGLVGIGLSKLFHDSGKKDMFPDPLSNSTGLFLQIKLRMPDLCLIIALIHVSKHETYDTTWWLLQQQPSRVEMENYPDNHVQEPSRNTLWDTKLSRESGMFEVCLTHLD</sequence>
<dbReference type="PANTHER" id="PTHR11626">
    <property type="entry name" value="FARNESYL-DIPHOSPHATE FARNESYLTRANSFERASE"/>
    <property type="match status" value="1"/>
</dbReference>
<keyword evidence="1" id="KW-0808">Transferase</keyword>
<dbReference type="InterPro" id="IPR044844">
    <property type="entry name" value="Trans_IPPS_euk-type"/>
</dbReference>
<dbReference type="GO" id="GO:0051996">
    <property type="term" value="F:squalene synthase [NAD(P)H] activity"/>
    <property type="evidence" value="ECO:0007669"/>
    <property type="project" value="InterPro"/>
</dbReference>
<dbReference type="Proteomes" id="UP000245207">
    <property type="component" value="Unassembled WGS sequence"/>
</dbReference>
<dbReference type="Pfam" id="PF00494">
    <property type="entry name" value="SQS_PSY"/>
    <property type="match status" value="1"/>
</dbReference>
<dbReference type="InterPro" id="IPR008949">
    <property type="entry name" value="Isoprenoid_synthase_dom_sf"/>
</dbReference>
<proteinExistence type="predicted"/>
<keyword evidence="3" id="KW-1185">Reference proteome</keyword>
<dbReference type="InterPro" id="IPR002060">
    <property type="entry name" value="Squ/phyt_synthse"/>
</dbReference>
<dbReference type="InterPro" id="IPR019845">
    <property type="entry name" value="Squalene/phytoene_synthase_CS"/>
</dbReference>
<evidence type="ECO:0000256" key="1">
    <source>
        <dbReference type="ARBA" id="ARBA00022679"/>
    </source>
</evidence>